<keyword evidence="3 5" id="KW-0687">Ribonucleoprotein</keyword>
<evidence type="ECO:0000256" key="4">
    <source>
        <dbReference type="ARBA" id="ARBA00035204"/>
    </source>
</evidence>
<reference evidence="6" key="1">
    <citation type="journal article" date="2005" name="Environ. Microbiol.">
        <title>Genetic and functional properties of uncultivated thermophilic crenarchaeotes from a subsurface gold mine as revealed by analysis of genome fragments.</title>
        <authorList>
            <person name="Nunoura T."/>
            <person name="Hirayama H."/>
            <person name="Takami H."/>
            <person name="Oida H."/>
            <person name="Nishi S."/>
            <person name="Shimamura S."/>
            <person name="Suzuki Y."/>
            <person name="Inagaki F."/>
            <person name="Takai K."/>
            <person name="Nealson K.H."/>
            <person name="Horikoshi K."/>
        </authorList>
    </citation>
    <scope>NUCLEOTIDE SEQUENCE</scope>
</reference>
<evidence type="ECO:0000256" key="1">
    <source>
        <dbReference type="ARBA" id="ARBA00009254"/>
    </source>
</evidence>
<dbReference type="AlphaFoldDB" id="H5SG02"/>
<evidence type="ECO:0000256" key="5">
    <source>
        <dbReference type="HAMAP-Rule" id="MF_00374"/>
    </source>
</evidence>
<dbReference type="GO" id="GO:0003735">
    <property type="term" value="F:structural constituent of ribosome"/>
    <property type="evidence" value="ECO:0007669"/>
    <property type="project" value="InterPro"/>
</dbReference>
<name>H5SG02_9BACT</name>
<organism evidence="6">
    <name type="scientific">uncultured Bacteroidota bacterium</name>
    <dbReference type="NCBI Taxonomy" id="152509"/>
    <lineage>
        <taxon>Bacteria</taxon>
        <taxon>Pseudomonadati</taxon>
        <taxon>Bacteroidota</taxon>
        <taxon>environmental samples</taxon>
    </lineage>
</organism>
<dbReference type="GO" id="GO:1990904">
    <property type="term" value="C:ribonucleoprotein complex"/>
    <property type="evidence" value="ECO:0007669"/>
    <property type="project" value="UniProtKB-KW"/>
</dbReference>
<sequence length="67" mass="8051">MKPRKARDLRELNDQDLLAALREAEETLAKQRFQHALKQLQDTAYLRILRKDIARMKTILHERNIRV</sequence>
<evidence type="ECO:0000256" key="2">
    <source>
        <dbReference type="ARBA" id="ARBA00022980"/>
    </source>
</evidence>
<dbReference type="HAMAP" id="MF_00374">
    <property type="entry name" value="Ribosomal_uL29"/>
    <property type="match status" value="1"/>
</dbReference>
<dbReference type="EMBL" id="AP011709">
    <property type="protein sequence ID" value="BAL55088.1"/>
    <property type="molecule type" value="Genomic_DNA"/>
</dbReference>
<dbReference type="Pfam" id="PF00831">
    <property type="entry name" value="Ribosomal_L29"/>
    <property type="match status" value="1"/>
</dbReference>
<dbReference type="InterPro" id="IPR001854">
    <property type="entry name" value="Ribosomal_uL29"/>
</dbReference>
<evidence type="ECO:0000256" key="3">
    <source>
        <dbReference type="ARBA" id="ARBA00023274"/>
    </source>
</evidence>
<dbReference type="Gene3D" id="1.10.287.310">
    <property type="match status" value="1"/>
</dbReference>
<dbReference type="CDD" id="cd00427">
    <property type="entry name" value="Ribosomal_L29_HIP"/>
    <property type="match status" value="1"/>
</dbReference>
<comment type="similarity">
    <text evidence="1 5">Belongs to the universal ribosomal protein uL29 family.</text>
</comment>
<dbReference type="InterPro" id="IPR036049">
    <property type="entry name" value="Ribosomal_uL29_sf"/>
</dbReference>
<protein>
    <recommendedName>
        <fullName evidence="4 5">Large ribosomal subunit protein uL29</fullName>
    </recommendedName>
</protein>
<accession>H5SG02</accession>
<reference evidence="6" key="2">
    <citation type="journal article" date="2012" name="PLoS ONE">
        <title>A Deeply Branching Thermophilic Bacterium with an Ancient Acetyl-CoA Pathway Dominates a Subsurface Ecosystem.</title>
        <authorList>
            <person name="Takami H."/>
            <person name="Noguchi H."/>
            <person name="Takaki Y."/>
            <person name="Uchiyama I."/>
            <person name="Toyoda A."/>
            <person name="Nishi S."/>
            <person name="Chee G.-J."/>
            <person name="Arai W."/>
            <person name="Nunoura T."/>
            <person name="Itoh T."/>
            <person name="Hattori M."/>
            <person name="Takai K."/>
        </authorList>
    </citation>
    <scope>NUCLEOTIDE SEQUENCE</scope>
</reference>
<dbReference type="NCBIfam" id="TIGR00012">
    <property type="entry name" value="L29"/>
    <property type="match status" value="1"/>
</dbReference>
<evidence type="ECO:0000313" key="6">
    <source>
        <dbReference type="EMBL" id="BAL55088.1"/>
    </source>
</evidence>
<dbReference type="SUPFAM" id="SSF46561">
    <property type="entry name" value="Ribosomal protein L29 (L29p)"/>
    <property type="match status" value="1"/>
</dbReference>
<dbReference type="GO" id="GO:0006412">
    <property type="term" value="P:translation"/>
    <property type="evidence" value="ECO:0007669"/>
    <property type="project" value="UniProtKB-UniRule"/>
</dbReference>
<keyword evidence="2 5" id="KW-0689">Ribosomal protein</keyword>
<gene>
    <name evidence="5" type="primary">rpmC</name>
    <name evidence="6" type="ORF">HGMM_F23B02C27</name>
</gene>
<dbReference type="GO" id="GO:0005840">
    <property type="term" value="C:ribosome"/>
    <property type="evidence" value="ECO:0007669"/>
    <property type="project" value="UniProtKB-KW"/>
</dbReference>
<proteinExistence type="inferred from homology"/>